<evidence type="ECO:0000256" key="4">
    <source>
        <dbReference type="ARBA" id="ARBA00022692"/>
    </source>
</evidence>
<comment type="subcellular location">
    <subcellularLocation>
        <location evidence="1">Cell membrane</location>
        <topology evidence="1">Multi-pass membrane protein</topology>
    </subcellularLocation>
</comment>
<feature type="transmembrane region" description="Helical" evidence="7">
    <location>
        <begin position="387"/>
        <end position="411"/>
    </location>
</feature>
<keyword evidence="2" id="KW-0813">Transport</keyword>
<dbReference type="Pfam" id="PF07690">
    <property type="entry name" value="MFS_1"/>
    <property type="match status" value="1"/>
</dbReference>
<dbReference type="Proteomes" id="UP000216752">
    <property type="component" value="Chromosome"/>
</dbReference>
<dbReference type="Gene3D" id="1.20.1250.20">
    <property type="entry name" value="MFS general substrate transporter like domains"/>
    <property type="match status" value="2"/>
</dbReference>
<feature type="transmembrane region" description="Helical" evidence="7">
    <location>
        <begin position="329"/>
        <end position="347"/>
    </location>
</feature>
<accession>A0ABZ3IV00</accession>
<evidence type="ECO:0000313" key="10">
    <source>
        <dbReference type="Proteomes" id="UP000216752"/>
    </source>
</evidence>
<proteinExistence type="predicted"/>
<evidence type="ECO:0000259" key="8">
    <source>
        <dbReference type="PROSITE" id="PS50850"/>
    </source>
</evidence>
<evidence type="ECO:0000313" key="9">
    <source>
        <dbReference type="EMBL" id="XFO69546.1"/>
    </source>
</evidence>
<dbReference type="PROSITE" id="PS50850">
    <property type="entry name" value="MFS"/>
    <property type="match status" value="1"/>
</dbReference>
<feature type="transmembrane region" description="Helical" evidence="7">
    <location>
        <begin position="179"/>
        <end position="198"/>
    </location>
</feature>
<feature type="transmembrane region" description="Helical" evidence="7">
    <location>
        <begin position="353"/>
        <end position="375"/>
    </location>
</feature>
<dbReference type="InterPro" id="IPR020846">
    <property type="entry name" value="MFS_dom"/>
</dbReference>
<sequence>MARTEMSKSTSLPVEQKPSQYRWVVLGVMWLSYMMCFADRGNIGMVLPMLRTEFSLSNTEAGALMSFMFLGYSLSQIPAGFYISKYGTRGLVSLSILGFSAFTALIGTSASAGIIKWFRIGLGLFEGLFPVGATSTIKNWFPARERGFATGIYMAATNIAAMITPPIAVWIMVTYGWRWVFYIFALPGLITAALWYWLVRTRPEESKSCNAAEVEYINDQSVATVKKTEQKSFGLLDTLIRAKTVPPLQTTAKVLTSWNIWGITLSYFFAVAVYYGMVTWIPSYLVNAKGFSLMKMGWVSAAPWVGGSLGAILGGWISDKILAKRRKPTMWVTGLATAGMMFVLINVPQDVTILTIALFMSGFLMNIGWGTFTAYPMGLTTNTTYPISISILNTGGNIAGFASPIIAGYLLDTYKTYDAVFMFFAACGIICWLINCTIDEPINY</sequence>
<keyword evidence="10" id="KW-1185">Reference proteome</keyword>
<protein>
    <submittedName>
        <fullName evidence="9">Sulfoacetate transporter SauU</fullName>
    </submittedName>
</protein>
<dbReference type="InterPro" id="IPR050382">
    <property type="entry name" value="MFS_Na/Anion_cotransporter"/>
</dbReference>
<evidence type="ECO:0000256" key="1">
    <source>
        <dbReference type="ARBA" id="ARBA00004651"/>
    </source>
</evidence>
<evidence type="ECO:0000256" key="5">
    <source>
        <dbReference type="ARBA" id="ARBA00022989"/>
    </source>
</evidence>
<keyword evidence="6 7" id="KW-0472">Membrane</keyword>
<keyword evidence="5 7" id="KW-1133">Transmembrane helix</keyword>
<dbReference type="CDD" id="cd17319">
    <property type="entry name" value="MFS_ExuT_GudP_like"/>
    <property type="match status" value="1"/>
</dbReference>
<dbReference type="InterPro" id="IPR011701">
    <property type="entry name" value="MFS"/>
</dbReference>
<dbReference type="SUPFAM" id="SSF103473">
    <property type="entry name" value="MFS general substrate transporter"/>
    <property type="match status" value="1"/>
</dbReference>
<feature type="transmembrane region" description="Helical" evidence="7">
    <location>
        <begin position="153"/>
        <end position="173"/>
    </location>
</feature>
<dbReference type="PIRSF" id="PIRSF002808">
    <property type="entry name" value="Hexose_phosphate_transp"/>
    <property type="match status" value="1"/>
</dbReference>
<organism evidence="9 10">
    <name type="scientific">Sporomusa silvacetica DSM 10669</name>
    <dbReference type="NCBI Taxonomy" id="1123289"/>
    <lineage>
        <taxon>Bacteria</taxon>
        <taxon>Bacillati</taxon>
        <taxon>Bacillota</taxon>
        <taxon>Negativicutes</taxon>
        <taxon>Selenomonadales</taxon>
        <taxon>Sporomusaceae</taxon>
        <taxon>Sporomusa</taxon>
    </lineage>
</organism>
<gene>
    <name evidence="9" type="primary">sauU_7</name>
    <name evidence="9" type="ORF">SPSIL_057800</name>
</gene>
<feature type="domain" description="Major facilitator superfamily (MFS) profile" evidence="8">
    <location>
        <begin position="25"/>
        <end position="443"/>
    </location>
</feature>
<dbReference type="RefSeq" id="WP_094607210.1">
    <property type="nucleotide sequence ID" value="NZ_CP155573.1"/>
</dbReference>
<evidence type="ECO:0000256" key="2">
    <source>
        <dbReference type="ARBA" id="ARBA00022448"/>
    </source>
</evidence>
<feature type="transmembrane region" description="Helical" evidence="7">
    <location>
        <begin position="21"/>
        <end position="41"/>
    </location>
</feature>
<keyword evidence="4 7" id="KW-0812">Transmembrane</keyword>
<dbReference type="PANTHER" id="PTHR11662">
    <property type="entry name" value="SOLUTE CARRIER FAMILY 17"/>
    <property type="match status" value="1"/>
</dbReference>
<evidence type="ECO:0000256" key="6">
    <source>
        <dbReference type="ARBA" id="ARBA00023136"/>
    </source>
</evidence>
<feature type="transmembrane region" description="Helical" evidence="7">
    <location>
        <begin position="417"/>
        <end position="438"/>
    </location>
</feature>
<evidence type="ECO:0000256" key="3">
    <source>
        <dbReference type="ARBA" id="ARBA00022475"/>
    </source>
</evidence>
<feature type="transmembrane region" description="Helical" evidence="7">
    <location>
        <begin position="61"/>
        <end position="83"/>
    </location>
</feature>
<feature type="transmembrane region" description="Helical" evidence="7">
    <location>
        <begin position="90"/>
        <end position="114"/>
    </location>
</feature>
<evidence type="ECO:0000256" key="7">
    <source>
        <dbReference type="SAM" id="Phobius"/>
    </source>
</evidence>
<reference evidence="9" key="1">
    <citation type="submission" date="2024-05" db="EMBL/GenBank/DDBJ databases">
        <title>Isolation and characterization of Sporomusa carbonis sp. nov., a carboxydotrophic hydrogenogen in the genus of Sporomusa isolated from a charcoal burning pile.</title>
        <authorList>
            <person name="Boeer T."/>
            <person name="Rosenbaum F."/>
            <person name="Eysell L."/>
            <person name="Mueller V."/>
            <person name="Daniel R."/>
            <person name="Poehlein A."/>
        </authorList>
    </citation>
    <scope>NUCLEOTIDE SEQUENCE [LARGE SCALE GENOMIC DNA]</scope>
    <source>
        <strain evidence="9">DSM 10669</strain>
    </source>
</reference>
<feature type="transmembrane region" description="Helical" evidence="7">
    <location>
        <begin position="297"/>
        <end position="317"/>
    </location>
</feature>
<dbReference type="EMBL" id="CP155573">
    <property type="protein sequence ID" value="XFO69546.1"/>
    <property type="molecule type" value="Genomic_DNA"/>
</dbReference>
<dbReference type="PANTHER" id="PTHR11662:SF399">
    <property type="entry name" value="FI19708P1-RELATED"/>
    <property type="match status" value="1"/>
</dbReference>
<dbReference type="InterPro" id="IPR036259">
    <property type="entry name" value="MFS_trans_sf"/>
</dbReference>
<keyword evidence="3" id="KW-1003">Cell membrane</keyword>
<feature type="transmembrane region" description="Helical" evidence="7">
    <location>
        <begin position="120"/>
        <end position="141"/>
    </location>
</feature>
<feature type="transmembrane region" description="Helical" evidence="7">
    <location>
        <begin position="258"/>
        <end position="277"/>
    </location>
</feature>
<dbReference type="InterPro" id="IPR000849">
    <property type="entry name" value="Sugar_P_transporter"/>
</dbReference>
<name>A0ABZ3IV00_9FIRM</name>